<dbReference type="EMBL" id="WPHG01000001">
    <property type="protein sequence ID" value="MVA96443.1"/>
    <property type="molecule type" value="Genomic_DNA"/>
</dbReference>
<organism evidence="2 3">
    <name type="scientific">Nitratireductor arenosus</name>
    <dbReference type="NCBI Taxonomy" id="2682096"/>
    <lineage>
        <taxon>Bacteria</taxon>
        <taxon>Pseudomonadati</taxon>
        <taxon>Pseudomonadota</taxon>
        <taxon>Alphaproteobacteria</taxon>
        <taxon>Hyphomicrobiales</taxon>
        <taxon>Phyllobacteriaceae</taxon>
        <taxon>Nitratireductor</taxon>
    </lineage>
</organism>
<keyword evidence="3" id="KW-1185">Reference proteome</keyword>
<keyword evidence="1" id="KW-0732">Signal</keyword>
<name>A0A844QEC6_9HYPH</name>
<comment type="caution">
    <text evidence="2">The sequence shown here is derived from an EMBL/GenBank/DDBJ whole genome shotgun (WGS) entry which is preliminary data.</text>
</comment>
<evidence type="ECO:0000313" key="3">
    <source>
        <dbReference type="Proteomes" id="UP000463224"/>
    </source>
</evidence>
<evidence type="ECO:0000256" key="1">
    <source>
        <dbReference type="SAM" id="SignalP"/>
    </source>
</evidence>
<gene>
    <name evidence="2" type="ORF">GN330_04180</name>
</gene>
<proteinExistence type="predicted"/>
<dbReference type="AlphaFoldDB" id="A0A844QEC6"/>
<reference evidence="2 3" key="1">
    <citation type="submission" date="2019-12" db="EMBL/GenBank/DDBJ databases">
        <title>Nitratireductor arenosus sp. nov., Isolated from sea sand, Jeju island, South Korea.</title>
        <authorList>
            <person name="Kim W."/>
        </authorList>
    </citation>
    <scope>NUCLEOTIDE SEQUENCE [LARGE SCALE GENOMIC DNA]</scope>
    <source>
        <strain evidence="2 3">CAU 1489</strain>
    </source>
</reference>
<accession>A0A844QEC6</accession>
<feature type="signal peptide" evidence="1">
    <location>
        <begin position="1"/>
        <end position="20"/>
    </location>
</feature>
<dbReference type="Proteomes" id="UP000463224">
    <property type="component" value="Unassembled WGS sequence"/>
</dbReference>
<evidence type="ECO:0000313" key="2">
    <source>
        <dbReference type="EMBL" id="MVA96443.1"/>
    </source>
</evidence>
<feature type="chain" id="PRO_5032851129" evidence="1">
    <location>
        <begin position="21"/>
        <end position="289"/>
    </location>
</feature>
<sequence>MTFAGAALLALLAPVDPAPAAERWTVSPFGAIAYAPPPVAARGVEAVQLDCRQQRWTLLLRVAADTDTQALPDTARLRIDRSDFELTRLSSERGVALKVPRELLDPLKSGGEMSVEVGEGLTVVQARLSLRGSRKAIEAVAPECSPRDMSAYEAITLEQTGEAVDTATKLLADEIARFRAAAGFAPQVQARRVDLDVQRALLVASLCGASSYFGDTGCNVTVHARSDAMTDWREVFNSEGVALHWDADAAIDGWPNLVTLPPGEDDEFVWFWDGGGYALQVPPDLRAAD</sequence>
<protein>
    <submittedName>
        <fullName evidence="2">Uncharacterized protein</fullName>
    </submittedName>
</protein>
<dbReference type="RefSeq" id="WP_156711382.1">
    <property type="nucleotide sequence ID" value="NZ_WPHG01000001.1"/>
</dbReference>